<dbReference type="AlphaFoldDB" id="A0A138AU79"/>
<evidence type="ECO:0000313" key="1">
    <source>
        <dbReference type="EMBL" id="KXO99012.1"/>
    </source>
</evidence>
<reference evidence="3" key="2">
    <citation type="submission" date="2016-02" db="EMBL/GenBank/DDBJ databases">
        <authorList>
            <person name="Wen L."/>
            <person name="He K."/>
            <person name="Yang H."/>
        </authorList>
    </citation>
    <scope>NUCLEOTIDE SEQUENCE [LARGE SCALE GENOMIC DNA]</scope>
    <source>
        <strain evidence="3">JCM 15929</strain>
    </source>
</reference>
<dbReference type="PANTHER" id="PTHR43657:SF1">
    <property type="entry name" value="ALTERED INHERITANCE OF MITOCHONDRIA PROTEIN 24, MITOCHONDRIAL"/>
    <property type="match status" value="1"/>
</dbReference>
<organism evidence="2 3">
    <name type="scientific">Tsukamurella pseudospumae</name>
    <dbReference type="NCBI Taxonomy" id="239498"/>
    <lineage>
        <taxon>Bacteria</taxon>
        <taxon>Bacillati</taxon>
        <taxon>Actinomycetota</taxon>
        <taxon>Actinomycetes</taxon>
        <taxon>Mycobacteriales</taxon>
        <taxon>Tsukamurellaceae</taxon>
        <taxon>Tsukamurella</taxon>
    </lineage>
</organism>
<name>A0A138AU79_9ACTN</name>
<sequence length="226" mass="24120">MQVQLRHNPSFSMARCQLAPNEPMTVESGAMVAHSAGMNLQSQAQGGIMQGLKRSLLSGESFFVSTFTAPPSGGWVDIAGTLPGDIAVLQIQPDRPYYVTRGGWLASSYGVQTTTQFGGAKTFFGGEGAFGLQAAGQGEVLVACYGAIDVIDLQPGEQVVIDTGHVVAYDLNMQFTMRRAVQGKWIQSMKSGEGMVFEFTGPGRVLLQTRNPRGLEGWVRSVVPSA</sequence>
<dbReference type="SUPFAM" id="SSF51219">
    <property type="entry name" value="TRAP-like"/>
    <property type="match status" value="1"/>
</dbReference>
<dbReference type="STRING" id="239498.AXK60_22145"/>
<gene>
    <name evidence="2" type="ORF">AXK60_22145</name>
    <name evidence="1" type="ORF">AXK61_18950</name>
</gene>
<dbReference type="PANTHER" id="PTHR43657">
    <property type="entry name" value="TRYPTOPHAN RNA-BINDING ATTENUATOR PROTEIN-LIKE PROTEIN"/>
    <property type="match status" value="1"/>
</dbReference>
<dbReference type="EMBL" id="LSRE01000011">
    <property type="protein sequence ID" value="KXO99012.1"/>
    <property type="molecule type" value="Genomic_DNA"/>
</dbReference>
<protein>
    <recommendedName>
        <fullName evidence="5">TIGR00266 family protein</fullName>
    </recommendedName>
</protein>
<evidence type="ECO:0000313" key="4">
    <source>
        <dbReference type="Proteomes" id="UP000070409"/>
    </source>
</evidence>
<proteinExistence type="predicted"/>
<dbReference type="RefSeq" id="WP_068570246.1">
    <property type="nucleotide sequence ID" value="NZ_LSRE01000011.1"/>
</dbReference>
<dbReference type="OrthoDB" id="9779518at2"/>
<evidence type="ECO:0000313" key="3">
    <source>
        <dbReference type="Proteomes" id="UP000070258"/>
    </source>
</evidence>
<comment type="caution">
    <text evidence="2">The sequence shown here is derived from an EMBL/GenBank/DDBJ whole genome shotgun (WGS) entry which is preliminary data.</text>
</comment>
<dbReference type="InterPro" id="IPR036983">
    <property type="entry name" value="AIM24_sf"/>
</dbReference>
<dbReference type="InterPro" id="IPR016031">
    <property type="entry name" value="Trp_RNA-bd_attenuator-like_dom"/>
</dbReference>
<dbReference type="Proteomes" id="UP000070258">
    <property type="component" value="Unassembled WGS sequence"/>
</dbReference>
<dbReference type="Pfam" id="PF01987">
    <property type="entry name" value="AIM24"/>
    <property type="match status" value="1"/>
</dbReference>
<dbReference type="EMBL" id="LSRF01000008">
    <property type="protein sequence ID" value="KXP13969.1"/>
    <property type="molecule type" value="Genomic_DNA"/>
</dbReference>
<keyword evidence="4" id="KW-1185">Reference proteome</keyword>
<dbReference type="NCBIfam" id="TIGR00266">
    <property type="entry name" value="TIGR00266 family protein"/>
    <property type="match status" value="1"/>
</dbReference>
<reference evidence="2" key="3">
    <citation type="submission" date="2016-02" db="EMBL/GenBank/DDBJ databases">
        <authorList>
            <person name="Teng J.L."/>
            <person name="Yang Y."/>
            <person name="Huang Y."/>
            <person name="Guo F."/>
            <person name="Wei W."/>
            <person name="Chen J.H."/>
            <person name="Wong S.Y."/>
            <person name="Lau S.K."/>
            <person name="Woo P.C."/>
        </authorList>
    </citation>
    <scope>NUCLEOTIDE SEQUENCE</scope>
    <source>
        <strain evidence="2">JCM 15929</strain>
    </source>
</reference>
<accession>A0A138AU79</accession>
<dbReference type="Gene3D" id="3.60.160.10">
    <property type="entry name" value="Mitochondrial biogenesis AIM24"/>
    <property type="match status" value="1"/>
</dbReference>
<dbReference type="InterPro" id="IPR002838">
    <property type="entry name" value="AIM24"/>
</dbReference>
<dbReference type="Proteomes" id="UP000070409">
    <property type="component" value="Unassembled WGS sequence"/>
</dbReference>
<evidence type="ECO:0000313" key="2">
    <source>
        <dbReference type="EMBL" id="KXP13969.1"/>
    </source>
</evidence>
<evidence type="ECO:0008006" key="5">
    <source>
        <dbReference type="Google" id="ProtNLM"/>
    </source>
</evidence>
<reference evidence="1 4" key="1">
    <citation type="submission" date="2016-02" db="EMBL/GenBank/DDBJ databases">
        <authorList>
            <person name="Teng J.L."/>
            <person name="Tang Y."/>
            <person name="Huang Y."/>
            <person name="Guo F."/>
            <person name="Wei W."/>
            <person name="Chen J.H."/>
            <person name="Wong S.Y."/>
            <person name="Lau S.K."/>
            <person name="Woo P.C."/>
        </authorList>
    </citation>
    <scope>NUCLEOTIDE SEQUENCE [LARGE SCALE GENOMIC DNA]</scope>
    <source>
        <strain evidence="1 4">JCM 13375</strain>
    </source>
</reference>